<name>A0A2C9D261_9HYPH</name>
<dbReference type="InterPro" id="IPR021229">
    <property type="entry name" value="DUF2800"/>
</dbReference>
<dbReference type="RefSeq" id="WP_099554415.1">
    <property type="nucleotide sequence ID" value="NZ_LT960614.1"/>
</dbReference>
<dbReference type="Pfam" id="PF10926">
    <property type="entry name" value="DUF2800"/>
    <property type="match status" value="1"/>
</dbReference>
<evidence type="ECO:0000313" key="2">
    <source>
        <dbReference type="Proteomes" id="UP000223606"/>
    </source>
</evidence>
<gene>
    <name evidence="1" type="ORF">HDIA_0708</name>
</gene>
<accession>A0A2C9D261</accession>
<dbReference type="OrthoDB" id="9766061at2"/>
<proteinExistence type="predicted"/>
<dbReference type="KEGG" id="hdi:HDIA_0708"/>
<protein>
    <recommendedName>
        <fullName evidence="3">DUF2800 domain-containing protein</fullName>
    </recommendedName>
</protein>
<organism evidence="1 2">
    <name type="scientific">Hartmannibacter diazotrophicus</name>
    <dbReference type="NCBI Taxonomy" id="1482074"/>
    <lineage>
        <taxon>Bacteria</taxon>
        <taxon>Pseudomonadati</taxon>
        <taxon>Pseudomonadota</taxon>
        <taxon>Alphaproteobacteria</taxon>
        <taxon>Hyphomicrobiales</taxon>
        <taxon>Pleomorphomonadaceae</taxon>
        <taxon>Hartmannibacter</taxon>
    </lineage>
</organism>
<dbReference type="Proteomes" id="UP000223606">
    <property type="component" value="Chromosome 1"/>
</dbReference>
<keyword evidence="2" id="KW-1185">Reference proteome</keyword>
<evidence type="ECO:0008006" key="3">
    <source>
        <dbReference type="Google" id="ProtNLM"/>
    </source>
</evidence>
<reference evidence="2" key="1">
    <citation type="submission" date="2017-09" db="EMBL/GenBank/DDBJ databases">
        <title>Genome sequence of Nannocystis excedens DSM 71.</title>
        <authorList>
            <person name="Blom J."/>
        </authorList>
    </citation>
    <scope>NUCLEOTIDE SEQUENCE [LARGE SCALE GENOMIC DNA]</scope>
    <source>
        <strain evidence="2">type strain: E19</strain>
    </source>
</reference>
<dbReference type="EMBL" id="LT960614">
    <property type="protein sequence ID" value="SON54249.1"/>
    <property type="molecule type" value="Genomic_DNA"/>
</dbReference>
<dbReference type="AlphaFoldDB" id="A0A2C9D261"/>
<sequence length="433" mass="47598">MRVLREISSVSQGTETISRQTTQTVGLTMAHARNAPSDAKRWMGCAGAINRCKKLGLNSDQSSFAAAEGTIAHRVANDYCFNLGFEPYDLLGRRMSADGYHFVVDEAMCDAIQPGLDRLAEFEGQRFSEYRVNITPWVGKDEDGNDQLGTLDRGIVGRKEIVIGDLKYGAGIAVPCVGNPQVPIYGLGFWNDVARHISDAKVFRFIIDQPRNGRGGGEWILTLDELLAFGEEVKARAALTFDEDAPCTPSDEACLWCPAAKVDGACPEYEAWNLSSFDIDFDDLDALEDGDEIELPEVEGLNVKRKAAIYMRLTALRGFLSRIEQTVSADVKLGDGAKYGLKLVAGKRSKRVHVDEGLSERYLVRKGVPRSKLINEKLISVAQLDKVYGKGKFPSFLFTGGIQQPVIVPLEDARPALLTDSVFEDYGEEGVDD</sequence>
<evidence type="ECO:0000313" key="1">
    <source>
        <dbReference type="EMBL" id="SON54249.1"/>
    </source>
</evidence>